<dbReference type="AlphaFoldDB" id="A0A8J6Q9L7"/>
<keyword evidence="1" id="KW-0812">Transmembrane</keyword>
<dbReference type="EMBL" id="JACVXB010000014">
    <property type="protein sequence ID" value="MBD0833720.1"/>
    <property type="molecule type" value="Genomic_DNA"/>
</dbReference>
<comment type="caution">
    <text evidence="2">The sequence shown here is derived from an EMBL/GenBank/DDBJ whole genome shotgun (WGS) entry which is preliminary data.</text>
</comment>
<dbReference type="Proteomes" id="UP000600588">
    <property type="component" value="Unassembled WGS sequence"/>
</dbReference>
<dbReference type="RefSeq" id="WP_188231500.1">
    <property type="nucleotide sequence ID" value="NZ_JACVXB010000014.1"/>
</dbReference>
<organism evidence="2 3">
    <name type="scientific">Aestuariibaculum sediminum</name>
    <dbReference type="NCBI Taxonomy" id="2770637"/>
    <lineage>
        <taxon>Bacteria</taxon>
        <taxon>Pseudomonadati</taxon>
        <taxon>Bacteroidota</taxon>
        <taxon>Flavobacteriia</taxon>
        <taxon>Flavobacteriales</taxon>
        <taxon>Flavobacteriaceae</taxon>
    </lineage>
</organism>
<reference evidence="2 3" key="1">
    <citation type="submission" date="2020-09" db="EMBL/GenBank/DDBJ databases">
        <title>TT11 complete genome.</title>
        <authorList>
            <person name="Wu Z."/>
        </authorList>
    </citation>
    <scope>NUCLEOTIDE SEQUENCE [LARGE SCALE GENOMIC DNA]</scope>
    <source>
        <strain evidence="2 3">TT11</strain>
    </source>
</reference>
<evidence type="ECO:0000313" key="2">
    <source>
        <dbReference type="EMBL" id="MBD0833720.1"/>
    </source>
</evidence>
<keyword evidence="1" id="KW-0472">Membrane</keyword>
<name>A0A8J6Q9L7_9FLAO</name>
<feature type="transmembrane region" description="Helical" evidence="1">
    <location>
        <begin position="7"/>
        <end position="26"/>
    </location>
</feature>
<gene>
    <name evidence="2" type="ORF">ICJ83_16425</name>
</gene>
<evidence type="ECO:0000313" key="3">
    <source>
        <dbReference type="Proteomes" id="UP000600588"/>
    </source>
</evidence>
<keyword evidence="3" id="KW-1185">Reference proteome</keyword>
<accession>A0A8J6Q9L7</accession>
<sequence length="105" mass="11217">MNLKKKIIGMLGVTVIATAVFFTSNLNIHKGGNYTLGELITAAVAQTETGGGTGVCFTKTIISCGDYLFGDKVICDQTGDYKQGESCSPKNCSFSTPPKKYCIQY</sequence>
<proteinExistence type="predicted"/>
<evidence type="ECO:0000256" key="1">
    <source>
        <dbReference type="SAM" id="Phobius"/>
    </source>
</evidence>
<keyword evidence="1" id="KW-1133">Transmembrane helix</keyword>
<protein>
    <submittedName>
        <fullName evidence="2">Uncharacterized protein</fullName>
    </submittedName>
</protein>